<sequence>MIFVSYLIIIICNRVIWWILKKAQNDGQFNAKLQRQITIVLLVESFFPLVTVALPILFDLFTVQYGWSIPWLTPFRKTIVCFGPLINPIVKLTIISDFRNKIYRKVTTRLDVDPTRTFWIVKKLQKKTWKKLRNTNKPAKNFE</sequence>
<proteinExistence type="predicted"/>
<accession>A0AC34RRI1</accession>
<evidence type="ECO:0000313" key="1">
    <source>
        <dbReference type="Proteomes" id="UP000887576"/>
    </source>
</evidence>
<dbReference type="Proteomes" id="UP000887576">
    <property type="component" value="Unplaced"/>
</dbReference>
<name>A0AC34RRI1_9BILA</name>
<dbReference type="WBParaSite" id="JU765_v2.g9504.t1">
    <property type="protein sequence ID" value="JU765_v2.g9504.t1"/>
    <property type="gene ID" value="JU765_v2.g9504"/>
</dbReference>
<organism evidence="1 2">
    <name type="scientific">Panagrolaimus sp. JU765</name>
    <dbReference type="NCBI Taxonomy" id="591449"/>
    <lineage>
        <taxon>Eukaryota</taxon>
        <taxon>Metazoa</taxon>
        <taxon>Ecdysozoa</taxon>
        <taxon>Nematoda</taxon>
        <taxon>Chromadorea</taxon>
        <taxon>Rhabditida</taxon>
        <taxon>Tylenchina</taxon>
        <taxon>Panagrolaimomorpha</taxon>
        <taxon>Panagrolaimoidea</taxon>
        <taxon>Panagrolaimidae</taxon>
        <taxon>Panagrolaimus</taxon>
    </lineage>
</organism>
<evidence type="ECO:0000313" key="2">
    <source>
        <dbReference type="WBParaSite" id="JU765_v2.g9504.t1"/>
    </source>
</evidence>
<protein>
    <submittedName>
        <fullName evidence="2">G-protein coupled receptors family 1 profile domain-containing protein</fullName>
    </submittedName>
</protein>
<reference evidence="2" key="1">
    <citation type="submission" date="2022-11" db="UniProtKB">
        <authorList>
            <consortium name="WormBaseParasite"/>
        </authorList>
    </citation>
    <scope>IDENTIFICATION</scope>
</reference>